<evidence type="ECO:0000313" key="12">
    <source>
        <dbReference type="EMBL" id="SKB90160.1"/>
    </source>
</evidence>
<dbReference type="PROSITE" id="PS52029">
    <property type="entry name" value="LD_TPASE"/>
    <property type="match status" value="1"/>
</dbReference>
<dbReference type="FunFam" id="2.40.440.10:FF:000002">
    <property type="entry name" value="L,D-transpeptidase ErfK/SrfK"/>
    <property type="match status" value="1"/>
</dbReference>
<evidence type="ECO:0000256" key="7">
    <source>
        <dbReference type="ARBA" id="ARBA00022984"/>
    </source>
</evidence>
<keyword evidence="12" id="KW-0449">Lipoprotein</keyword>
<feature type="compositionally biased region" description="Acidic residues" evidence="10">
    <location>
        <begin position="238"/>
        <end position="253"/>
    </location>
</feature>
<keyword evidence="7 9" id="KW-0573">Peptidoglycan synthesis</keyword>
<gene>
    <name evidence="12" type="ORF">SAMN05660750_02895</name>
</gene>
<dbReference type="InterPro" id="IPR038063">
    <property type="entry name" value="Transpep_catalytic_dom"/>
</dbReference>
<keyword evidence="4" id="KW-0808">Transferase</keyword>
<dbReference type="Gene3D" id="2.40.440.10">
    <property type="entry name" value="L,D-transpeptidase catalytic domain-like"/>
    <property type="match status" value="1"/>
</dbReference>
<accession>A0A1T5F292</accession>
<evidence type="ECO:0000259" key="11">
    <source>
        <dbReference type="PROSITE" id="PS52029"/>
    </source>
</evidence>
<organism evidence="12 13">
    <name type="scientific">Bosea thiooxidans</name>
    <dbReference type="NCBI Taxonomy" id="53254"/>
    <lineage>
        <taxon>Bacteria</taxon>
        <taxon>Pseudomonadati</taxon>
        <taxon>Pseudomonadota</taxon>
        <taxon>Alphaproteobacteria</taxon>
        <taxon>Hyphomicrobiales</taxon>
        <taxon>Boseaceae</taxon>
        <taxon>Bosea</taxon>
    </lineage>
</organism>
<evidence type="ECO:0000256" key="2">
    <source>
        <dbReference type="ARBA" id="ARBA00005992"/>
    </source>
</evidence>
<dbReference type="AlphaFoldDB" id="A0A1T5F292"/>
<dbReference type="GO" id="GO:0071555">
    <property type="term" value="P:cell wall organization"/>
    <property type="evidence" value="ECO:0007669"/>
    <property type="project" value="UniProtKB-UniRule"/>
</dbReference>
<dbReference type="GO" id="GO:0016757">
    <property type="term" value="F:glycosyltransferase activity"/>
    <property type="evidence" value="ECO:0007669"/>
    <property type="project" value="UniProtKB-KW"/>
</dbReference>
<keyword evidence="8 9" id="KW-0961">Cell wall biogenesis/degradation</keyword>
<dbReference type="OrthoDB" id="9795305at2"/>
<dbReference type="GO" id="GO:0018104">
    <property type="term" value="P:peptidoglycan-protein cross-linking"/>
    <property type="evidence" value="ECO:0007669"/>
    <property type="project" value="TreeGrafter"/>
</dbReference>
<evidence type="ECO:0000256" key="5">
    <source>
        <dbReference type="ARBA" id="ARBA00022801"/>
    </source>
</evidence>
<dbReference type="GO" id="GO:0071972">
    <property type="term" value="F:peptidoglycan L,D-transpeptidase activity"/>
    <property type="evidence" value="ECO:0007669"/>
    <property type="project" value="TreeGrafter"/>
</dbReference>
<dbReference type="SUPFAM" id="SSF141523">
    <property type="entry name" value="L,D-transpeptidase catalytic domain-like"/>
    <property type="match status" value="1"/>
</dbReference>
<comment type="pathway">
    <text evidence="1 9">Cell wall biogenesis; peptidoglycan biosynthesis.</text>
</comment>
<dbReference type="RefSeq" id="WP_079591641.1">
    <property type="nucleotide sequence ID" value="NZ_FUYX01000007.1"/>
</dbReference>
<dbReference type="Pfam" id="PF03734">
    <property type="entry name" value="YkuD"/>
    <property type="match status" value="1"/>
</dbReference>
<keyword evidence="3" id="KW-0328">Glycosyltransferase</keyword>
<feature type="region of interest" description="Disordered" evidence="10">
    <location>
        <begin position="234"/>
        <end position="253"/>
    </location>
</feature>
<evidence type="ECO:0000256" key="4">
    <source>
        <dbReference type="ARBA" id="ARBA00022679"/>
    </source>
</evidence>
<evidence type="ECO:0000256" key="3">
    <source>
        <dbReference type="ARBA" id="ARBA00022676"/>
    </source>
</evidence>
<evidence type="ECO:0000256" key="10">
    <source>
        <dbReference type="SAM" id="MobiDB-lite"/>
    </source>
</evidence>
<reference evidence="12 13" key="1">
    <citation type="submission" date="2017-02" db="EMBL/GenBank/DDBJ databases">
        <authorList>
            <person name="Peterson S.W."/>
        </authorList>
    </citation>
    <scope>NUCLEOTIDE SEQUENCE [LARGE SCALE GENOMIC DNA]</scope>
    <source>
        <strain evidence="12 13">DSM 9653</strain>
    </source>
</reference>
<dbReference type="GO" id="GO:0005576">
    <property type="term" value="C:extracellular region"/>
    <property type="evidence" value="ECO:0007669"/>
    <property type="project" value="TreeGrafter"/>
</dbReference>
<evidence type="ECO:0000313" key="13">
    <source>
        <dbReference type="Proteomes" id="UP000190130"/>
    </source>
</evidence>
<dbReference type="CDD" id="cd16913">
    <property type="entry name" value="YkuD_like"/>
    <property type="match status" value="1"/>
</dbReference>
<dbReference type="Proteomes" id="UP000190130">
    <property type="component" value="Unassembled WGS sequence"/>
</dbReference>
<evidence type="ECO:0000256" key="1">
    <source>
        <dbReference type="ARBA" id="ARBA00004752"/>
    </source>
</evidence>
<dbReference type="PANTHER" id="PTHR30582">
    <property type="entry name" value="L,D-TRANSPEPTIDASE"/>
    <property type="match status" value="1"/>
</dbReference>
<evidence type="ECO:0000256" key="6">
    <source>
        <dbReference type="ARBA" id="ARBA00022960"/>
    </source>
</evidence>
<dbReference type="GO" id="GO:0008360">
    <property type="term" value="P:regulation of cell shape"/>
    <property type="evidence" value="ECO:0007669"/>
    <property type="project" value="UniProtKB-UniRule"/>
</dbReference>
<name>A0A1T5F292_9HYPH</name>
<keyword evidence="5" id="KW-0378">Hydrolase</keyword>
<dbReference type="PANTHER" id="PTHR30582:SF24">
    <property type="entry name" value="L,D-TRANSPEPTIDASE ERFK_SRFK-RELATED"/>
    <property type="match status" value="1"/>
</dbReference>
<dbReference type="InterPro" id="IPR005490">
    <property type="entry name" value="LD_TPept_cat_dom"/>
</dbReference>
<dbReference type="PROSITE" id="PS51257">
    <property type="entry name" value="PROKAR_LIPOPROTEIN"/>
    <property type="match status" value="1"/>
</dbReference>
<feature type="active site" description="Nucleophile" evidence="9">
    <location>
        <position position="204"/>
    </location>
</feature>
<dbReference type="UniPathway" id="UPA00219"/>
<sequence length="253" mass="28006">MSPLRPSASPLARPTRRAFAALTPLFLAACVSQRPQPIEVAHQGPHISAEYLAMYGERPDEQHPLPATDLSEVDPRFLRRIVSYPTREQPGTIVVDTDNRFLYLVQENGKAIRYGIGVGKQGMSWRGRATVARKAQWPRWTPTPAMIAREPERNRPWAAGMAGGIENPLGARALYLYQGGRDTLYRIHGTSEPWSIGKSVSSGCIRLFNQDIIDLYSRVPSGTTVVVLNRGTLQPSTEVDEMPPPDDDFGSSI</sequence>
<comment type="similarity">
    <text evidence="2">Belongs to the YkuD family.</text>
</comment>
<feature type="domain" description="L,D-TPase catalytic" evidence="11">
    <location>
        <begin position="91"/>
        <end position="228"/>
    </location>
</feature>
<feature type="active site" description="Proton donor/acceptor" evidence="9">
    <location>
        <position position="188"/>
    </location>
</feature>
<evidence type="ECO:0000256" key="8">
    <source>
        <dbReference type="ARBA" id="ARBA00023316"/>
    </source>
</evidence>
<evidence type="ECO:0000256" key="9">
    <source>
        <dbReference type="PROSITE-ProRule" id="PRU01373"/>
    </source>
</evidence>
<dbReference type="InterPro" id="IPR050979">
    <property type="entry name" value="LD-transpeptidase"/>
</dbReference>
<protein>
    <submittedName>
        <fullName evidence="12">Lipoprotein-anchoring transpeptidase ErfK/SrfK</fullName>
    </submittedName>
</protein>
<dbReference type="EMBL" id="FUYX01000007">
    <property type="protein sequence ID" value="SKB90160.1"/>
    <property type="molecule type" value="Genomic_DNA"/>
</dbReference>
<proteinExistence type="inferred from homology"/>
<keyword evidence="6 9" id="KW-0133">Cell shape</keyword>